<dbReference type="PANTHER" id="PTHR48021:SF34">
    <property type="entry name" value="FACILITATED TREHALOSE TRANSPORTER TRET1-2 HOMOLOG-LIKE PROTEIN"/>
    <property type="match status" value="1"/>
</dbReference>
<evidence type="ECO:0000256" key="3">
    <source>
        <dbReference type="ARBA" id="ARBA00022475"/>
    </source>
</evidence>
<dbReference type="SUPFAM" id="SSF103473">
    <property type="entry name" value="MFS general substrate transporter"/>
    <property type="match status" value="1"/>
</dbReference>
<name>A0A6A4IX70_APOLU</name>
<evidence type="ECO:0000256" key="4">
    <source>
        <dbReference type="ARBA" id="ARBA00022597"/>
    </source>
</evidence>
<evidence type="ECO:0000256" key="2">
    <source>
        <dbReference type="ARBA" id="ARBA00022448"/>
    </source>
</evidence>
<proteinExistence type="predicted"/>
<keyword evidence="7" id="KW-0472">Membrane</keyword>
<evidence type="ECO:0000259" key="8">
    <source>
        <dbReference type="PROSITE" id="PS50850"/>
    </source>
</evidence>
<keyword evidence="10" id="KW-1185">Reference proteome</keyword>
<dbReference type="GO" id="GO:0022857">
    <property type="term" value="F:transmembrane transporter activity"/>
    <property type="evidence" value="ECO:0007669"/>
    <property type="project" value="InterPro"/>
</dbReference>
<dbReference type="InterPro" id="IPR036259">
    <property type="entry name" value="MFS_trans_sf"/>
</dbReference>
<dbReference type="InterPro" id="IPR020846">
    <property type="entry name" value="MFS_dom"/>
</dbReference>
<keyword evidence="2" id="KW-0813">Transport</keyword>
<accession>A0A6A4IX70</accession>
<dbReference type="InterPro" id="IPR005828">
    <property type="entry name" value="MFS_sugar_transport-like"/>
</dbReference>
<sequence>MNTDPRAHSKVRPCRGSAPQGWDADVHICCGSGAPGTTAMCEPVLTMKPKVRTQVINGESKSHRATTSVLITSAQPNYFSQVVAALALALGPLAAGLGKGYSSPAIASLQEKQQFAIHTGNFTNTLTINPQQASWVASLSLLGALFGGMFGGIAMKFGRRKVLLITSIPFSASWLVTVFAKNVEMMFATGFVGGFCCAIVLLVSQVYISEIAVPDIRGCLSAVLKIFTHVGVLISFAVGAYLDWRELAMVIGCAPLVLFISVAYMPETPSYLVLIGKEQEAARSLQWFRGPHADVGKELLTIRNNVLAAHSDRFQNPNRHALITILNPILITCGLMVFQRFSGANAFNFYAVTIFRQTFGGMDPHSAAVAVAFVQLLSSLLSGLLIDTVGRLPLLIASSVFMSMALAGFGSFAYYDHIHRARGYAAAQYDWIPLLCVLVFTIAFSMGISPISWLLIGELFPLEYRGLGSALATSFSYACAFVGVKTFVDIQEMFGMHGQFWFYSAVSIGGLCFIVCFVPETKGKDLSEMNCRSNRNVN</sequence>
<organism evidence="9 10">
    <name type="scientific">Apolygus lucorum</name>
    <name type="common">Small green plant bug</name>
    <name type="synonym">Lygocoris lucorum</name>
    <dbReference type="NCBI Taxonomy" id="248454"/>
    <lineage>
        <taxon>Eukaryota</taxon>
        <taxon>Metazoa</taxon>
        <taxon>Ecdysozoa</taxon>
        <taxon>Arthropoda</taxon>
        <taxon>Hexapoda</taxon>
        <taxon>Insecta</taxon>
        <taxon>Pterygota</taxon>
        <taxon>Neoptera</taxon>
        <taxon>Paraneoptera</taxon>
        <taxon>Hemiptera</taxon>
        <taxon>Heteroptera</taxon>
        <taxon>Panheteroptera</taxon>
        <taxon>Cimicomorpha</taxon>
        <taxon>Miridae</taxon>
        <taxon>Mirini</taxon>
        <taxon>Apolygus</taxon>
    </lineage>
</organism>
<evidence type="ECO:0000256" key="5">
    <source>
        <dbReference type="ARBA" id="ARBA00022692"/>
    </source>
</evidence>
<dbReference type="Gene3D" id="1.20.1250.20">
    <property type="entry name" value="MFS general substrate transporter like domains"/>
    <property type="match status" value="2"/>
</dbReference>
<protein>
    <recommendedName>
        <fullName evidence="8">Major facilitator superfamily (MFS) profile domain-containing protein</fullName>
    </recommendedName>
</protein>
<keyword evidence="3" id="KW-1003">Cell membrane</keyword>
<evidence type="ECO:0000256" key="1">
    <source>
        <dbReference type="ARBA" id="ARBA00004651"/>
    </source>
</evidence>
<dbReference type="InterPro" id="IPR003663">
    <property type="entry name" value="Sugar/inositol_transpt"/>
</dbReference>
<dbReference type="OrthoDB" id="6339427at2759"/>
<evidence type="ECO:0000256" key="6">
    <source>
        <dbReference type="ARBA" id="ARBA00022989"/>
    </source>
</evidence>
<dbReference type="GO" id="GO:0005886">
    <property type="term" value="C:plasma membrane"/>
    <property type="evidence" value="ECO:0007669"/>
    <property type="project" value="UniProtKB-SubCell"/>
</dbReference>
<keyword evidence="4" id="KW-0762">Sugar transport</keyword>
<dbReference type="InterPro" id="IPR050549">
    <property type="entry name" value="MFS_Trehalose_Transporter"/>
</dbReference>
<comment type="caution">
    <text evidence="9">The sequence shown here is derived from an EMBL/GenBank/DDBJ whole genome shotgun (WGS) entry which is preliminary data.</text>
</comment>
<gene>
    <name evidence="9" type="ORF">GE061_001304</name>
</gene>
<keyword evidence="5" id="KW-0812">Transmembrane</keyword>
<reference evidence="9" key="1">
    <citation type="journal article" date="2021" name="Mol. Ecol. Resour.">
        <title>Apolygus lucorum genome provides insights into omnivorousness and mesophyll feeding.</title>
        <authorList>
            <person name="Liu Y."/>
            <person name="Liu H."/>
            <person name="Wang H."/>
            <person name="Huang T."/>
            <person name="Liu B."/>
            <person name="Yang B."/>
            <person name="Yin L."/>
            <person name="Li B."/>
            <person name="Zhang Y."/>
            <person name="Zhang S."/>
            <person name="Jiang F."/>
            <person name="Zhang X."/>
            <person name="Ren Y."/>
            <person name="Wang B."/>
            <person name="Wang S."/>
            <person name="Lu Y."/>
            <person name="Wu K."/>
            <person name="Fan W."/>
            <person name="Wang G."/>
        </authorList>
    </citation>
    <scope>NUCLEOTIDE SEQUENCE</scope>
    <source>
        <strain evidence="9">12Hb</strain>
    </source>
</reference>
<dbReference type="AlphaFoldDB" id="A0A6A4IX70"/>
<evidence type="ECO:0000313" key="10">
    <source>
        <dbReference type="Proteomes" id="UP000466442"/>
    </source>
</evidence>
<feature type="domain" description="Major facilitator superfamily (MFS) profile" evidence="8">
    <location>
        <begin position="84"/>
        <end position="522"/>
    </location>
</feature>
<dbReference type="FunFam" id="1.20.1250.20:FF:000218">
    <property type="entry name" value="facilitated trehalose transporter Tret1"/>
    <property type="match status" value="1"/>
</dbReference>
<dbReference type="PROSITE" id="PS50850">
    <property type="entry name" value="MFS"/>
    <property type="match status" value="1"/>
</dbReference>
<dbReference type="Pfam" id="PF00083">
    <property type="entry name" value="Sugar_tr"/>
    <property type="match status" value="1"/>
</dbReference>
<comment type="subcellular location">
    <subcellularLocation>
        <location evidence="1">Cell membrane</location>
        <topology evidence="1">Multi-pass membrane protein</topology>
    </subcellularLocation>
</comment>
<evidence type="ECO:0000256" key="7">
    <source>
        <dbReference type="ARBA" id="ARBA00023136"/>
    </source>
</evidence>
<dbReference type="PRINTS" id="PR00171">
    <property type="entry name" value="SUGRTRNSPORT"/>
</dbReference>
<evidence type="ECO:0000313" key="9">
    <source>
        <dbReference type="EMBL" id="KAF6216953.1"/>
    </source>
</evidence>
<dbReference type="PANTHER" id="PTHR48021">
    <property type="match status" value="1"/>
</dbReference>
<keyword evidence="6" id="KW-1133">Transmembrane helix</keyword>
<dbReference type="EMBL" id="WIXP02000001">
    <property type="protein sequence ID" value="KAF6216953.1"/>
    <property type="molecule type" value="Genomic_DNA"/>
</dbReference>
<dbReference type="Proteomes" id="UP000466442">
    <property type="component" value="Linkage Group LG1"/>
</dbReference>